<dbReference type="AlphaFoldDB" id="A0A268NX22"/>
<dbReference type="Pfam" id="PF12146">
    <property type="entry name" value="Hydrolase_4"/>
    <property type="match status" value="1"/>
</dbReference>
<evidence type="ECO:0000313" key="3">
    <source>
        <dbReference type="EMBL" id="PAE88036.1"/>
    </source>
</evidence>
<feature type="domain" description="ABC transporter" evidence="1">
    <location>
        <begin position="2"/>
        <end position="58"/>
    </location>
</feature>
<sequence>MEVHGGEIHAIMGSNGTGKSTLASALMGHPKCEVTDGKVTLDADLNPNLYAERVCSRTNGIGSIITYNFSNSWWCRKSMNAFSKRTKMVFVLLILLLTITGCSTKMPISSNENQSLSDQPQNTKSVENAVPETPVAEVKDIPPNKPVDYDPAWPDRSVKSSNGHLVNTCVPDELRNKATTLTTSDGVYLSALVLGSGDKGVLLAHEQGYNICSFLDMGTELADSGYLVVIPEYRNHGASQNFPEDNQNIDRDADAALGELERLGAKRVFLAGASCGGSTAIIAGVNQALPIEGLIILSSPAQCGPLDSIPSVEKIKAPSMFVFSPGDYGGSIEKEVRQLYQASGATDKELIVDESGYHGTDMYHRGERGDALKSKLIDFVKKVFN</sequence>
<dbReference type="InterPro" id="IPR022742">
    <property type="entry name" value="Hydrolase_4"/>
</dbReference>
<proteinExistence type="predicted"/>
<dbReference type="InterPro" id="IPR029058">
    <property type="entry name" value="AB_hydrolase_fold"/>
</dbReference>
<dbReference type="Proteomes" id="UP000216207">
    <property type="component" value="Unassembled WGS sequence"/>
</dbReference>
<gene>
    <name evidence="3" type="ORF">CHH72_14380</name>
</gene>
<dbReference type="InterPro" id="IPR027417">
    <property type="entry name" value="P-loop_NTPase"/>
</dbReference>
<dbReference type="Gene3D" id="3.40.50.1820">
    <property type="entry name" value="alpha/beta hydrolase"/>
    <property type="match status" value="1"/>
</dbReference>
<keyword evidence="3" id="KW-0378">Hydrolase</keyword>
<protein>
    <submittedName>
        <fullName evidence="3">Alpha/beta hydrolase</fullName>
    </submittedName>
</protein>
<dbReference type="InterPro" id="IPR003439">
    <property type="entry name" value="ABC_transporter-like_ATP-bd"/>
</dbReference>
<dbReference type="GO" id="GO:0016887">
    <property type="term" value="F:ATP hydrolysis activity"/>
    <property type="evidence" value="ECO:0007669"/>
    <property type="project" value="InterPro"/>
</dbReference>
<comment type="caution">
    <text evidence="3">The sequence shown here is derived from an EMBL/GenBank/DDBJ whole genome shotgun (WGS) entry which is preliminary data.</text>
</comment>
<dbReference type="EMBL" id="NPCC01000023">
    <property type="protein sequence ID" value="PAE88036.1"/>
    <property type="molecule type" value="Genomic_DNA"/>
</dbReference>
<dbReference type="Gene3D" id="3.40.50.300">
    <property type="entry name" value="P-loop containing nucleotide triphosphate hydrolases"/>
    <property type="match status" value="1"/>
</dbReference>
<reference evidence="3 4" key="1">
    <citation type="submission" date="2017-07" db="EMBL/GenBank/DDBJ databases">
        <title>Isolation and whole genome analysis of endospore-forming bacteria from heroin.</title>
        <authorList>
            <person name="Kalinowski J."/>
            <person name="Ahrens B."/>
            <person name="Al-Dilaimi A."/>
            <person name="Winkler A."/>
            <person name="Wibberg D."/>
            <person name="Schleenbecker U."/>
            <person name="Ruckert C."/>
            <person name="Wolfel R."/>
            <person name="Grass G."/>
        </authorList>
    </citation>
    <scope>NUCLEOTIDE SEQUENCE [LARGE SCALE GENOMIC DNA]</scope>
    <source>
        <strain evidence="3 4">7539</strain>
    </source>
</reference>
<evidence type="ECO:0000259" key="2">
    <source>
        <dbReference type="Pfam" id="PF12146"/>
    </source>
</evidence>
<dbReference type="SUPFAM" id="SSF53474">
    <property type="entry name" value="alpha/beta-Hydrolases"/>
    <property type="match status" value="1"/>
</dbReference>
<organism evidence="3 4">
    <name type="scientific">Shouchella clausii</name>
    <name type="common">Alkalihalobacillus clausii</name>
    <dbReference type="NCBI Taxonomy" id="79880"/>
    <lineage>
        <taxon>Bacteria</taxon>
        <taxon>Bacillati</taxon>
        <taxon>Bacillota</taxon>
        <taxon>Bacilli</taxon>
        <taxon>Bacillales</taxon>
        <taxon>Bacillaceae</taxon>
        <taxon>Shouchella</taxon>
    </lineage>
</organism>
<evidence type="ECO:0000259" key="1">
    <source>
        <dbReference type="Pfam" id="PF00005"/>
    </source>
</evidence>
<name>A0A268NX22_SHOCL</name>
<feature type="domain" description="Serine aminopeptidase S33" evidence="2">
    <location>
        <begin position="201"/>
        <end position="314"/>
    </location>
</feature>
<dbReference type="GO" id="GO:0005524">
    <property type="term" value="F:ATP binding"/>
    <property type="evidence" value="ECO:0007669"/>
    <property type="project" value="InterPro"/>
</dbReference>
<accession>A0A268NX22</accession>
<dbReference type="Pfam" id="PF00005">
    <property type="entry name" value="ABC_tran"/>
    <property type="match status" value="1"/>
</dbReference>
<evidence type="ECO:0000313" key="4">
    <source>
        <dbReference type="Proteomes" id="UP000216207"/>
    </source>
</evidence>
<dbReference type="SUPFAM" id="SSF52540">
    <property type="entry name" value="P-loop containing nucleoside triphosphate hydrolases"/>
    <property type="match status" value="1"/>
</dbReference>